<protein>
    <submittedName>
        <fullName evidence="1">Uncharacterized protein</fullName>
    </submittedName>
</protein>
<organism evidence="1 2">
    <name type="scientific">candidate division WWE3 bacterium RBG_19FT_COMBO_34_6</name>
    <dbReference type="NCBI Taxonomy" id="1802612"/>
    <lineage>
        <taxon>Bacteria</taxon>
        <taxon>Katanobacteria</taxon>
    </lineage>
</organism>
<comment type="caution">
    <text evidence="1">The sequence shown here is derived from an EMBL/GenBank/DDBJ whole genome shotgun (WGS) entry which is preliminary data.</text>
</comment>
<evidence type="ECO:0000313" key="2">
    <source>
        <dbReference type="Proteomes" id="UP000178615"/>
    </source>
</evidence>
<dbReference type="AlphaFoldDB" id="A0A1F4UKQ9"/>
<proteinExistence type="predicted"/>
<gene>
    <name evidence="1" type="ORF">A2V49_01145</name>
</gene>
<accession>A0A1F4UKQ9</accession>
<dbReference type="EMBL" id="MEUV01000028">
    <property type="protein sequence ID" value="OGC45551.1"/>
    <property type="molecule type" value="Genomic_DNA"/>
</dbReference>
<evidence type="ECO:0000313" key="1">
    <source>
        <dbReference type="EMBL" id="OGC45551.1"/>
    </source>
</evidence>
<dbReference type="Proteomes" id="UP000178615">
    <property type="component" value="Unassembled WGS sequence"/>
</dbReference>
<reference evidence="1 2" key="1">
    <citation type="journal article" date="2016" name="Nat. Commun.">
        <title>Thousands of microbial genomes shed light on interconnected biogeochemical processes in an aquifer system.</title>
        <authorList>
            <person name="Anantharaman K."/>
            <person name="Brown C.T."/>
            <person name="Hug L.A."/>
            <person name="Sharon I."/>
            <person name="Castelle C.J."/>
            <person name="Probst A.J."/>
            <person name="Thomas B.C."/>
            <person name="Singh A."/>
            <person name="Wilkins M.J."/>
            <person name="Karaoz U."/>
            <person name="Brodie E.L."/>
            <person name="Williams K.H."/>
            <person name="Hubbard S.S."/>
            <person name="Banfield J.F."/>
        </authorList>
    </citation>
    <scope>NUCLEOTIDE SEQUENCE [LARGE SCALE GENOMIC DNA]</scope>
</reference>
<name>A0A1F4UKQ9_UNCKA</name>
<sequence>MSRSEFNENKPELAVEYAKQARQLAFDSKRQDLAWFDHGVVTALIFAKDPEDEIRKWYEIEAEDLYKISRNTKDEIAKWVWASGLLMDRAQVFGTIGDLYLALMISEQFGLVRRKEQIEKLIKKFDKK</sequence>